<dbReference type="Pfam" id="PF14337">
    <property type="entry name" value="Abi_alpha"/>
    <property type="match status" value="1"/>
</dbReference>
<dbReference type="Proteomes" id="UP000309231">
    <property type="component" value="Chromosome"/>
</dbReference>
<gene>
    <name evidence="2" type="ORF">C1S78_022175</name>
</gene>
<evidence type="ECO:0000313" key="3">
    <source>
        <dbReference type="Proteomes" id="UP000309231"/>
    </source>
</evidence>
<reference evidence="2 3" key="2">
    <citation type="journal article" date="2019" name="Sci. Rep.">
        <title>Insight into the biology of Mycobacterium mucogenicum and Mycobacterium neoaurum clade members.</title>
        <authorList>
            <person name="Behra P.R.K."/>
            <person name="Pettersson B.M.F."/>
            <person name="Ramesh M."/>
            <person name="Dasgupta S."/>
            <person name="Kirsebom L.A."/>
        </authorList>
    </citation>
    <scope>NUCLEOTIDE SEQUENCE [LARGE SCALE GENOMIC DNA]</scope>
    <source>
        <strain evidence="2 3">DSM 44124</strain>
    </source>
</reference>
<dbReference type="RefSeq" id="WP_138158505.1">
    <property type="nucleotide sequence ID" value="NZ_ANBS01000023.1"/>
</dbReference>
<protein>
    <submittedName>
        <fullName evidence="2">DUF4393 domain-containing protein</fullName>
    </submittedName>
</protein>
<feature type="compositionally biased region" description="Basic and acidic residues" evidence="1">
    <location>
        <begin position="25"/>
        <end position="46"/>
    </location>
</feature>
<dbReference type="AlphaFoldDB" id="A0A8E4W104"/>
<dbReference type="KEGG" id="mmuc:C1S78_022175"/>
<accession>A0A8E4W104</accession>
<dbReference type="InterPro" id="IPR025506">
    <property type="entry name" value="Abi_alpha"/>
</dbReference>
<proteinExistence type="predicted"/>
<feature type="region of interest" description="Disordered" evidence="1">
    <location>
        <begin position="25"/>
        <end position="56"/>
    </location>
</feature>
<dbReference type="Gene3D" id="3.30.110.190">
    <property type="match status" value="1"/>
</dbReference>
<dbReference type="GeneID" id="76727658"/>
<dbReference type="EMBL" id="CP062008">
    <property type="protein sequence ID" value="QPG68166.1"/>
    <property type="molecule type" value="Genomic_DNA"/>
</dbReference>
<reference evidence="2 3" key="1">
    <citation type="journal article" date="2019" name="BMC Evol. Biol.">
        <title>Comparative genomics of Mycobacterium mucogenicum and Mycobacterium neoaurum clade members emphasizing tRNA and non-coding RNA.</title>
        <authorList>
            <person name="Behra P.R.K."/>
            <person name="Pettersson B.M.F."/>
            <person name="Das S."/>
            <person name="Dasgupta S."/>
            <person name="Kirsebom L.A."/>
        </authorList>
    </citation>
    <scope>NUCLEOTIDE SEQUENCE [LARGE SCALE GENOMIC DNA]</scope>
    <source>
        <strain evidence="2 3">DSM 44124</strain>
    </source>
</reference>
<keyword evidence="3" id="KW-1185">Reference proteome</keyword>
<evidence type="ECO:0000256" key="1">
    <source>
        <dbReference type="SAM" id="MobiDB-lite"/>
    </source>
</evidence>
<evidence type="ECO:0000313" key="2">
    <source>
        <dbReference type="EMBL" id="QPG68166.1"/>
    </source>
</evidence>
<name>A0A8E4W104_MYCMU</name>
<sequence>MDHCETHISEPVLWIITRTVRRRRIMGDDPKSDKARGASPSDDHGQDQSSNPLGAIVDPLTKLGIDTARDIAAAVQSTRDAAGDLLKVVNILSRLPGRETHPASAAIASPSEVTEDSDDIDDDDENAAAATAVLPVVAPDAAPAENPGLFGGLKRAAESALNPATVIGVAVTPVRRVMGSGDTAKKKFEHRDGDKKAAKHDSDADLRHWGDDLIAKSQKPTRKQAHRHPAFGQILSELAPDEVRMLRFLAVAGTQPSIDIRTKTMFQVGSERLVSGVNMIADMAGCRWPESDQRYLANLNRLGLVRFSSEPVADYRRYALLEVQPRALEVTEVIPKTISVYRSIYLSEFGQQFCEVCIDTDGYNAGGWATDERGDKIIGKGPPDLAAHKPKH</sequence>
<organism evidence="2 3">
    <name type="scientific">Mycolicibacterium mucogenicum DSM 44124</name>
    <dbReference type="NCBI Taxonomy" id="1226753"/>
    <lineage>
        <taxon>Bacteria</taxon>
        <taxon>Bacillati</taxon>
        <taxon>Actinomycetota</taxon>
        <taxon>Actinomycetes</taxon>
        <taxon>Mycobacteriales</taxon>
        <taxon>Mycobacteriaceae</taxon>
        <taxon>Mycolicibacterium</taxon>
    </lineage>
</organism>
<feature type="region of interest" description="Disordered" evidence="1">
    <location>
        <begin position="99"/>
        <end position="120"/>
    </location>
</feature>